<evidence type="ECO:0000313" key="3">
    <source>
        <dbReference type="Proteomes" id="UP000007129"/>
    </source>
</evidence>
<dbReference type="HOGENOM" id="CLU_776272_0_0_1"/>
<evidence type="ECO:0000313" key="2">
    <source>
        <dbReference type="EMBL" id="EKG18487.1"/>
    </source>
</evidence>
<comment type="caution">
    <text evidence="2">The sequence shown here is derived from an EMBL/GenBank/DDBJ whole genome shotgun (WGS) entry which is preliminary data.</text>
</comment>
<organism evidence="2 3">
    <name type="scientific">Macrophomina phaseolina (strain MS6)</name>
    <name type="common">Charcoal rot fungus</name>
    <dbReference type="NCBI Taxonomy" id="1126212"/>
    <lineage>
        <taxon>Eukaryota</taxon>
        <taxon>Fungi</taxon>
        <taxon>Dikarya</taxon>
        <taxon>Ascomycota</taxon>
        <taxon>Pezizomycotina</taxon>
        <taxon>Dothideomycetes</taxon>
        <taxon>Dothideomycetes incertae sedis</taxon>
        <taxon>Botryosphaeriales</taxon>
        <taxon>Botryosphaeriaceae</taxon>
        <taxon>Macrophomina</taxon>
    </lineage>
</organism>
<feature type="region of interest" description="Disordered" evidence="1">
    <location>
        <begin position="1"/>
        <end position="71"/>
    </location>
</feature>
<dbReference type="VEuPathDB" id="FungiDB:MPH_04289"/>
<dbReference type="Proteomes" id="UP000007129">
    <property type="component" value="Unassembled WGS sequence"/>
</dbReference>
<feature type="compositionally biased region" description="Low complexity" evidence="1">
    <location>
        <begin position="251"/>
        <end position="267"/>
    </location>
</feature>
<proteinExistence type="predicted"/>
<dbReference type="InParanoid" id="K2S0L1"/>
<dbReference type="EMBL" id="AHHD01000207">
    <property type="protein sequence ID" value="EKG18487.1"/>
    <property type="molecule type" value="Genomic_DNA"/>
</dbReference>
<protein>
    <recommendedName>
        <fullName evidence="4">Double-stranded RNA-binding protein</fullName>
    </recommendedName>
</protein>
<accession>K2S0L1</accession>
<evidence type="ECO:0000256" key="1">
    <source>
        <dbReference type="SAM" id="MobiDB-lite"/>
    </source>
</evidence>
<feature type="region of interest" description="Disordered" evidence="1">
    <location>
        <begin position="251"/>
        <end position="276"/>
    </location>
</feature>
<dbReference type="AlphaFoldDB" id="K2S0L1"/>
<gene>
    <name evidence="2" type="ORF">MPH_04289</name>
</gene>
<reference evidence="2 3" key="1">
    <citation type="journal article" date="2012" name="BMC Genomics">
        <title>Tools to kill: Genome of one of the most destructive plant pathogenic fungi Macrophomina phaseolina.</title>
        <authorList>
            <person name="Islam M.S."/>
            <person name="Haque M.S."/>
            <person name="Islam M.M."/>
            <person name="Emdad E.M."/>
            <person name="Halim A."/>
            <person name="Hossen Q.M.M."/>
            <person name="Hossain M.Z."/>
            <person name="Ahmed B."/>
            <person name="Rahim S."/>
            <person name="Rahman M.S."/>
            <person name="Alam M.M."/>
            <person name="Hou S."/>
            <person name="Wan X."/>
            <person name="Saito J.A."/>
            <person name="Alam M."/>
        </authorList>
    </citation>
    <scope>NUCLEOTIDE SEQUENCE [LARGE SCALE GENOMIC DNA]</scope>
    <source>
        <strain evidence="2 3">MS6</strain>
    </source>
</reference>
<sequence length="376" mass="39398">MASGAFPQTFPGLGHASSSAQSIEEFEAQMAAAKQLPPASSPSGDSYHTPPPSQARPSQQPSNASPQLQAGRAWSSESVASFNNLCLKNAVANGFEYAQVRLVPPGWSVELKFGFGSLSGEGARRLTAEYSQAEGKPRPLFQEFSLGANYSMECILPADRPGEPFGGRDLLFNSKKAAKANAAREAVRWLRAQDRMPKKGHPTKKKIKAAQLAAAYSAAAQFSASASADPGPLPTPTPIGGDVAIAMAGASNSNAASASDSDGSSGSPDQKDRTPGEQVMLLCSKLGCAQPIYKITPDPRVPSMWSGAAYFPHDPAIAPPGQPIGEVHNIYGKKKAREEVAKRVLKHLKAKRVERQKVAESALAGAGAGAPMVPQV</sequence>
<feature type="compositionally biased region" description="Low complexity" evidence="1">
    <location>
        <begin position="55"/>
        <end position="70"/>
    </location>
</feature>
<evidence type="ECO:0008006" key="4">
    <source>
        <dbReference type="Google" id="ProtNLM"/>
    </source>
</evidence>
<dbReference type="OrthoDB" id="5222339at2759"/>
<dbReference type="eggNOG" id="ENOG502SDVM">
    <property type="taxonomic scope" value="Eukaryota"/>
</dbReference>
<name>K2S0L1_MACPH</name>